<dbReference type="AlphaFoldDB" id="A0ABD0LNA1"/>
<organism evidence="1 2">
    <name type="scientific">Batillaria attramentaria</name>
    <dbReference type="NCBI Taxonomy" id="370345"/>
    <lineage>
        <taxon>Eukaryota</taxon>
        <taxon>Metazoa</taxon>
        <taxon>Spiralia</taxon>
        <taxon>Lophotrochozoa</taxon>
        <taxon>Mollusca</taxon>
        <taxon>Gastropoda</taxon>
        <taxon>Caenogastropoda</taxon>
        <taxon>Sorbeoconcha</taxon>
        <taxon>Cerithioidea</taxon>
        <taxon>Batillariidae</taxon>
        <taxon>Batillaria</taxon>
    </lineage>
</organism>
<evidence type="ECO:0000313" key="1">
    <source>
        <dbReference type="EMBL" id="KAK7500463.1"/>
    </source>
</evidence>
<reference evidence="1 2" key="1">
    <citation type="journal article" date="2023" name="Sci. Data">
        <title>Genome assembly of the Korean intertidal mud-creeper Batillaria attramentaria.</title>
        <authorList>
            <person name="Patra A.K."/>
            <person name="Ho P.T."/>
            <person name="Jun S."/>
            <person name="Lee S.J."/>
            <person name="Kim Y."/>
            <person name="Won Y.J."/>
        </authorList>
    </citation>
    <scope>NUCLEOTIDE SEQUENCE [LARGE SCALE GENOMIC DNA]</scope>
    <source>
        <strain evidence="1">Wonlab-2016</strain>
    </source>
</reference>
<gene>
    <name evidence="1" type="ORF">BaRGS_00008370</name>
</gene>
<accession>A0ABD0LNA1</accession>
<dbReference type="EMBL" id="JACVVK020000037">
    <property type="protein sequence ID" value="KAK7500463.1"/>
    <property type="molecule type" value="Genomic_DNA"/>
</dbReference>
<sequence length="139" mass="15776">MKRKTSTVHRTNSCWLQPAPGAAVGVLRVHKDNRSRPLSQVVLAKLLWAALHQAFPLFMLSWLEFHVPLCHSQALVMSGRSRSRIWIVKVTCGVWFGSLLDNCQMLIVVVWLLQFFCPELCAQTSESYRVPSLTTSQPQ</sequence>
<comment type="caution">
    <text evidence="1">The sequence shown here is derived from an EMBL/GenBank/DDBJ whole genome shotgun (WGS) entry which is preliminary data.</text>
</comment>
<name>A0ABD0LNA1_9CAEN</name>
<proteinExistence type="predicted"/>
<keyword evidence="2" id="KW-1185">Reference proteome</keyword>
<dbReference type="Proteomes" id="UP001519460">
    <property type="component" value="Unassembled WGS sequence"/>
</dbReference>
<evidence type="ECO:0000313" key="2">
    <source>
        <dbReference type="Proteomes" id="UP001519460"/>
    </source>
</evidence>
<protein>
    <submittedName>
        <fullName evidence="1">Uncharacterized protein</fullName>
    </submittedName>
</protein>